<proteinExistence type="predicted"/>
<dbReference type="InterPro" id="IPR054293">
    <property type="entry name" value="DUF7029"/>
</dbReference>
<accession>A0A397SCU4</accession>
<feature type="domain" description="DUF7029" evidence="2">
    <location>
        <begin position="67"/>
        <end position="156"/>
    </location>
</feature>
<protein>
    <submittedName>
        <fullName evidence="4">Uncharacterized protein</fullName>
    </submittedName>
</protein>
<sequence length="452" mass="48565">MIKFIYSSFLILLLLEIVTSANPSSSFSSIKSDNGFTPSTDLHASYSQQTANSQGGFHKADIFFKTKMPSLNPDQSGVSNVNCDNGKITLGLTDDKSIEQVNSWPDQVMLLISDNWQCFGKTETQFYMVSNKTIDTANKSVSFTSEPCKVSEQSEEFLINVSWVNGGSGGPNKRKIRRRLYNKRDPVDLNKKLNLDILFDENTGKSSKPNIPLIDLGQSNTGESLVCSNCFMNGEATINMIVGGKFFPTFKLTDATISINGNVKINLDIAVNGKVGAALSPPDIQLLTIPLSPLSVQSLFNIGPSIDLIASAKISTDVTGTVHTGGEVDLPNFSANVTFVDTPTFVQSGFEPQSKPHDTTVGVTISADIAGSLKPQLSFGIELLAGLFTIKTGFQVITTLGASISVGSESGCNNNSQPHLDSTINGDLGFFVESKDFPIVNFPPVTLLSKCV</sequence>
<evidence type="ECO:0000313" key="5">
    <source>
        <dbReference type="Proteomes" id="UP000265703"/>
    </source>
</evidence>
<evidence type="ECO:0000259" key="2">
    <source>
        <dbReference type="Pfam" id="PF22974"/>
    </source>
</evidence>
<dbReference type="InterPro" id="IPR055647">
    <property type="entry name" value="DUF7223"/>
</dbReference>
<keyword evidence="5" id="KW-1185">Reference proteome</keyword>
<gene>
    <name evidence="4" type="ORF">C1645_785487</name>
</gene>
<dbReference type="AlphaFoldDB" id="A0A397SCU4"/>
<dbReference type="Pfam" id="PF22974">
    <property type="entry name" value="DUF7029"/>
    <property type="match status" value="1"/>
</dbReference>
<feature type="chain" id="PRO_5017293110" evidence="1">
    <location>
        <begin position="21"/>
        <end position="452"/>
    </location>
</feature>
<dbReference type="EMBL" id="QKYT01000541">
    <property type="protein sequence ID" value="RIA83798.1"/>
    <property type="molecule type" value="Genomic_DNA"/>
</dbReference>
<feature type="domain" description="DUF7223" evidence="3">
    <location>
        <begin position="224"/>
        <end position="382"/>
    </location>
</feature>
<dbReference type="Pfam" id="PF23865">
    <property type="entry name" value="DUF7223"/>
    <property type="match status" value="1"/>
</dbReference>
<dbReference type="OrthoDB" id="160645at2759"/>
<evidence type="ECO:0000313" key="4">
    <source>
        <dbReference type="EMBL" id="RIA83798.1"/>
    </source>
</evidence>
<dbReference type="Proteomes" id="UP000265703">
    <property type="component" value="Unassembled WGS sequence"/>
</dbReference>
<evidence type="ECO:0000259" key="3">
    <source>
        <dbReference type="Pfam" id="PF23865"/>
    </source>
</evidence>
<evidence type="ECO:0000256" key="1">
    <source>
        <dbReference type="SAM" id="SignalP"/>
    </source>
</evidence>
<feature type="signal peptide" evidence="1">
    <location>
        <begin position="1"/>
        <end position="20"/>
    </location>
</feature>
<dbReference type="STRING" id="658196.A0A397SCU4"/>
<comment type="caution">
    <text evidence="4">The sequence shown here is derived from an EMBL/GenBank/DDBJ whole genome shotgun (WGS) entry which is preliminary data.</text>
</comment>
<name>A0A397SCU4_9GLOM</name>
<reference evidence="4 5" key="1">
    <citation type="submission" date="2018-06" db="EMBL/GenBank/DDBJ databases">
        <title>Comparative genomics reveals the genomic features of Rhizophagus irregularis, R. cerebriforme, R. diaphanum and Gigaspora rosea, and their symbiotic lifestyle signature.</title>
        <authorList>
            <person name="Morin E."/>
            <person name="San Clemente H."/>
            <person name="Chen E.C.H."/>
            <person name="De La Providencia I."/>
            <person name="Hainaut M."/>
            <person name="Kuo A."/>
            <person name="Kohler A."/>
            <person name="Murat C."/>
            <person name="Tang N."/>
            <person name="Roy S."/>
            <person name="Loubradou J."/>
            <person name="Henrissat B."/>
            <person name="Grigoriev I.V."/>
            <person name="Corradi N."/>
            <person name="Roux C."/>
            <person name="Martin F.M."/>
        </authorList>
    </citation>
    <scope>NUCLEOTIDE SEQUENCE [LARGE SCALE GENOMIC DNA]</scope>
    <source>
        <strain evidence="4 5">DAOM 227022</strain>
    </source>
</reference>
<organism evidence="4 5">
    <name type="scientific">Glomus cerebriforme</name>
    <dbReference type="NCBI Taxonomy" id="658196"/>
    <lineage>
        <taxon>Eukaryota</taxon>
        <taxon>Fungi</taxon>
        <taxon>Fungi incertae sedis</taxon>
        <taxon>Mucoromycota</taxon>
        <taxon>Glomeromycotina</taxon>
        <taxon>Glomeromycetes</taxon>
        <taxon>Glomerales</taxon>
        <taxon>Glomeraceae</taxon>
        <taxon>Glomus</taxon>
    </lineage>
</organism>
<keyword evidence="1" id="KW-0732">Signal</keyword>